<evidence type="ECO:0000259" key="1">
    <source>
        <dbReference type="PROSITE" id="PS50902"/>
    </source>
</evidence>
<evidence type="ECO:0000313" key="3">
    <source>
        <dbReference type="Proteomes" id="UP000239415"/>
    </source>
</evidence>
<sequence length="181" mass="18408">MHRGNMKCLVLYESMFGHTEAVARAVAAGMSSALPGGSLVEIADVSARPLPRGVGLLVTGAPTHAFGMSRPATRADAARQGTVRPGAVEAGLREWLDGLAGLDDVAVAAFDTRVAGALFTGSAARKALRSLHRLGGEPVLAAEGFLVSGTRGPLVPGELDRAREWGARLARAASASSAAAA</sequence>
<dbReference type="GO" id="GO:0010181">
    <property type="term" value="F:FMN binding"/>
    <property type="evidence" value="ECO:0007669"/>
    <property type="project" value="InterPro"/>
</dbReference>
<comment type="caution">
    <text evidence="2">The sequence shown here is derived from an EMBL/GenBank/DDBJ whole genome shotgun (WGS) entry which is preliminary data.</text>
</comment>
<reference evidence="2 3" key="1">
    <citation type="submission" date="2018-03" db="EMBL/GenBank/DDBJ databases">
        <title>Genomic Encyclopedia of Archaeal and Bacterial Type Strains, Phase II (KMG-II): from individual species to whole genera.</title>
        <authorList>
            <person name="Goeker M."/>
        </authorList>
    </citation>
    <scope>NUCLEOTIDE SEQUENCE [LARGE SCALE GENOMIC DNA]</scope>
    <source>
        <strain evidence="2 3">DSM 43146</strain>
    </source>
</reference>
<feature type="domain" description="Flavodoxin-like" evidence="1">
    <location>
        <begin position="8"/>
        <end position="170"/>
    </location>
</feature>
<gene>
    <name evidence="2" type="ORF">CLV67_10794</name>
</gene>
<dbReference type="Proteomes" id="UP000239415">
    <property type="component" value="Unassembled WGS sequence"/>
</dbReference>
<dbReference type="AlphaFoldDB" id="A0A2T0KC66"/>
<organism evidence="2 3">
    <name type="scientific">Actinoplanes italicus</name>
    <dbReference type="NCBI Taxonomy" id="113567"/>
    <lineage>
        <taxon>Bacteria</taxon>
        <taxon>Bacillati</taxon>
        <taxon>Actinomycetota</taxon>
        <taxon>Actinomycetes</taxon>
        <taxon>Micromonosporales</taxon>
        <taxon>Micromonosporaceae</taxon>
        <taxon>Actinoplanes</taxon>
    </lineage>
</organism>
<evidence type="ECO:0000313" key="2">
    <source>
        <dbReference type="EMBL" id="PRX20817.1"/>
    </source>
</evidence>
<dbReference type="GO" id="GO:0009055">
    <property type="term" value="F:electron transfer activity"/>
    <property type="evidence" value="ECO:0007669"/>
    <property type="project" value="InterPro"/>
</dbReference>
<dbReference type="SUPFAM" id="SSF52218">
    <property type="entry name" value="Flavoproteins"/>
    <property type="match status" value="1"/>
</dbReference>
<keyword evidence="3" id="KW-1185">Reference proteome</keyword>
<dbReference type="InterPro" id="IPR029039">
    <property type="entry name" value="Flavoprotein-like_sf"/>
</dbReference>
<dbReference type="InterPro" id="IPR008254">
    <property type="entry name" value="Flavodoxin/NO_synth"/>
</dbReference>
<dbReference type="PROSITE" id="PS00201">
    <property type="entry name" value="FLAVODOXIN"/>
    <property type="match status" value="1"/>
</dbReference>
<dbReference type="Gene3D" id="3.40.50.360">
    <property type="match status" value="1"/>
</dbReference>
<accession>A0A2T0KC66</accession>
<dbReference type="PROSITE" id="PS50902">
    <property type="entry name" value="FLAVODOXIN_LIKE"/>
    <property type="match status" value="1"/>
</dbReference>
<name>A0A2T0KC66_9ACTN</name>
<dbReference type="EMBL" id="PVMZ01000007">
    <property type="protein sequence ID" value="PRX20817.1"/>
    <property type="molecule type" value="Genomic_DNA"/>
</dbReference>
<dbReference type="InterPro" id="IPR001226">
    <property type="entry name" value="Flavodoxin_CS"/>
</dbReference>
<proteinExistence type="predicted"/>
<protein>
    <submittedName>
        <fullName evidence="2">Flavodoxin</fullName>
    </submittedName>
</protein>